<dbReference type="AlphaFoldDB" id="X1KU37"/>
<feature type="non-terminal residue" evidence="6">
    <location>
        <position position="73"/>
    </location>
</feature>
<dbReference type="GO" id="GO:0005524">
    <property type="term" value="F:ATP binding"/>
    <property type="evidence" value="ECO:0007669"/>
    <property type="project" value="UniProtKB-KW"/>
</dbReference>
<dbReference type="PANTHER" id="PTHR42780:SF1">
    <property type="entry name" value="ISOLEUCINE--TRNA LIGASE, CYTOPLASMIC"/>
    <property type="match status" value="1"/>
</dbReference>
<evidence type="ECO:0000256" key="2">
    <source>
        <dbReference type="ARBA" id="ARBA00022741"/>
    </source>
</evidence>
<gene>
    <name evidence="6" type="ORF">S06H3_17815</name>
</gene>
<reference evidence="6" key="1">
    <citation type="journal article" date="2014" name="Front. Microbiol.">
        <title>High frequency of phylogenetically diverse reductive dehalogenase-homologous genes in deep subseafloor sedimentary metagenomes.</title>
        <authorList>
            <person name="Kawai M."/>
            <person name="Futagami T."/>
            <person name="Toyoda A."/>
            <person name="Takaki Y."/>
            <person name="Nishi S."/>
            <person name="Hori S."/>
            <person name="Arai W."/>
            <person name="Tsubouchi T."/>
            <person name="Morono Y."/>
            <person name="Uchiyama I."/>
            <person name="Ito T."/>
            <person name="Fujiyama A."/>
            <person name="Inagaki F."/>
            <person name="Takami H."/>
        </authorList>
    </citation>
    <scope>NUCLEOTIDE SEQUENCE</scope>
    <source>
        <strain evidence="6">Expedition CK06-06</strain>
    </source>
</reference>
<dbReference type="GO" id="GO:0004822">
    <property type="term" value="F:isoleucine-tRNA ligase activity"/>
    <property type="evidence" value="ECO:0007669"/>
    <property type="project" value="InterPro"/>
</dbReference>
<dbReference type="PANTHER" id="PTHR42780">
    <property type="entry name" value="SOLEUCYL-TRNA SYNTHETASE"/>
    <property type="match status" value="1"/>
</dbReference>
<sequence length="73" mass="7990">MEEGTGIVHMAPSYGEADFEAGAVNYLDFVHPVDLQGIITGTYPFSGKFVKDADPLVLDDLKSRGLLFRSEKI</sequence>
<dbReference type="InterPro" id="IPR023586">
    <property type="entry name" value="Ile-tRNA-ligase_type2"/>
</dbReference>
<name>X1KU37_9ZZZZ</name>
<keyword evidence="2" id="KW-0547">Nucleotide-binding</keyword>
<accession>X1KU37</accession>
<dbReference type="EMBL" id="BARV01008941">
    <property type="protein sequence ID" value="GAI10213.1"/>
    <property type="molecule type" value="Genomic_DNA"/>
</dbReference>
<protein>
    <submittedName>
        <fullName evidence="6">Uncharacterized protein</fullName>
    </submittedName>
</protein>
<evidence type="ECO:0000256" key="5">
    <source>
        <dbReference type="ARBA" id="ARBA00023146"/>
    </source>
</evidence>
<comment type="caution">
    <text evidence="6">The sequence shown here is derived from an EMBL/GenBank/DDBJ whole genome shotgun (WGS) entry which is preliminary data.</text>
</comment>
<evidence type="ECO:0000256" key="1">
    <source>
        <dbReference type="ARBA" id="ARBA00022598"/>
    </source>
</evidence>
<organism evidence="6">
    <name type="scientific">marine sediment metagenome</name>
    <dbReference type="NCBI Taxonomy" id="412755"/>
    <lineage>
        <taxon>unclassified sequences</taxon>
        <taxon>metagenomes</taxon>
        <taxon>ecological metagenomes</taxon>
    </lineage>
</organism>
<keyword evidence="4" id="KW-0648">Protein biosynthesis</keyword>
<proteinExistence type="predicted"/>
<evidence type="ECO:0000256" key="4">
    <source>
        <dbReference type="ARBA" id="ARBA00022917"/>
    </source>
</evidence>
<keyword evidence="1" id="KW-0436">Ligase</keyword>
<dbReference type="SUPFAM" id="SSF50677">
    <property type="entry name" value="ValRS/IleRS/LeuRS editing domain"/>
    <property type="match status" value="1"/>
</dbReference>
<evidence type="ECO:0000313" key="6">
    <source>
        <dbReference type="EMBL" id="GAI10213.1"/>
    </source>
</evidence>
<dbReference type="Gene3D" id="3.90.740.10">
    <property type="entry name" value="Valyl/Leucyl/Isoleucyl-tRNA synthetase, editing domain"/>
    <property type="match status" value="1"/>
</dbReference>
<evidence type="ECO:0000256" key="3">
    <source>
        <dbReference type="ARBA" id="ARBA00022840"/>
    </source>
</evidence>
<dbReference type="GO" id="GO:0006428">
    <property type="term" value="P:isoleucyl-tRNA aminoacylation"/>
    <property type="evidence" value="ECO:0007669"/>
    <property type="project" value="TreeGrafter"/>
</dbReference>
<dbReference type="GO" id="GO:0002161">
    <property type="term" value="F:aminoacyl-tRNA deacylase activity"/>
    <property type="evidence" value="ECO:0007669"/>
    <property type="project" value="InterPro"/>
</dbReference>
<keyword evidence="5" id="KW-0030">Aminoacyl-tRNA synthetase</keyword>
<keyword evidence="3" id="KW-0067">ATP-binding</keyword>
<dbReference type="InterPro" id="IPR009008">
    <property type="entry name" value="Val/Leu/Ile-tRNA-synth_edit"/>
</dbReference>